<feature type="domain" description="Terpene synthase N-terminal" evidence="1">
    <location>
        <begin position="31"/>
        <end position="199"/>
    </location>
</feature>
<dbReference type="InterPro" id="IPR008930">
    <property type="entry name" value="Terpenoid_cyclase/PrenylTrfase"/>
</dbReference>
<organism evidence="2 3">
    <name type="scientific">Lactuca virosa</name>
    <dbReference type="NCBI Taxonomy" id="75947"/>
    <lineage>
        <taxon>Eukaryota</taxon>
        <taxon>Viridiplantae</taxon>
        <taxon>Streptophyta</taxon>
        <taxon>Embryophyta</taxon>
        <taxon>Tracheophyta</taxon>
        <taxon>Spermatophyta</taxon>
        <taxon>Magnoliopsida</taxon>
        <taxon>eudicotyledons</taxon>
        <taxon>Gunneridae</taxon>
        <taxon>Pentapetalae</taxon>
        <taxon>asterids</taxon>
        <taxon>campanulids</taxon>
        <taxon>Asterales</taxon>
        <taxon>Asteraceae</taxon>
        <taxon>Cichorioideae</taxon>
        <taxon>Cichorieae</taxon>
        <taxon>Lactucinae</taxon>
        <taxon>Lactuca</taxon>
    </lineage>
</organism>
<dbReference type="InterPro" id="IPR001906">
    <property type="entry name" value="Terpene_synth_N"/>
</dbReference>
<sequence length="204" mass="23497">MASNESNTILKENSKTSTYPVCPVANFPPPMWDDRLLSLTIDYSEFEAYAKAIDEPNEELRRLIISLNMDSNAKLCLINYVYPLGLRYMFREVIECQLDKLFKELNMEDYDQAFTQLRSTSKFSDKMVINCLVFKDSSGKFKEYITADLRGMLSFSESTQLRIRGESILDEAFIFIETQLVDVVDTLESNLARQVRHALSSPSH</sequence>
<dbReference type="InterPro" id="IPR036965">
    <property type="entry name" value="Terpene_synth_N_sf"/>
</dbReference>
<dbReference type="Proteomes" id="UP001157418">
    <property type="component" value="Unassembled WGS sequence"/>
</dbReference>
<dbReference type="EMBL" id="CAKMRJ010005412">
    <property type="protein sequence ID" value="CAH1440153.1"/>
    <property type="molecule type" value="Genomic_DNA"/>
</dbReference>
<dbReference type="SUPFAM" id="SSF48239">
    <property type="entry name" value="Terpenoid cyclases/Protein prenyltransferases"/>
    <property type="match status" value="1"/>
</dbReference>
<dbReference type="InterPro" id="IPR050148">
    <property type="entry name" value="Terpene_synthase-like"/>
</dbReference>
<reference evidence="2 3" key="1">
    <citation type="submission" date="2022-01" db="EMBL/GenBank/DDBJ databases">
        <authorList>
            <person name="Xiong W."/>
            <person name="Schranz E."/>
        </authorList>
    </citation>
    <scope>NUCLEOTIDE SEQUENCE [LARGE SCALE GENOMIC DNA]</scope>
</reference>
<dbReference type="Pfam" id="PF01397">
    <property type="entry name" value="Terpene_synth"/>
    <property type="match status" value="1"/>
</dbReference>
<protein>
    <recommendedName>
        <fullName evidence="1">Terpene synthase N-terminal domain-containing protein</fullName>
    </recommendedName>
</protein>
<dbReference type="PANTHER" id="PTHR31225">
    <property type="entry name" value="OS04G0344100 PROTEIN-RELATED"/>
    <property type="match status" value="1"/>
</dbReference>
<dbReference type="Gene3D" id="1.50.10.130">
    <property type="entry name" value="Terpene synthase, N-terminal domain"/>
    <property type="match status" value="1"/>
</dbReference>
<dbReference type="PANTHER" id="PTHR31225:SF254">
    <property type="entry name" value="LYASE"/>
    <property type="match status" value="1"/>
</dbReference>
<name>A0AAU9NQJ9_9ASTR</name>
<keyword evidence="3" id="KW-1185">Reference proteome</keyword>
<dbReference type="GO" id="GO:0016114">
    <property type="term" value="P:terpenoid biosynthetic process"/>
    <property type="evidence" value="ECO:0007669"/>
    <property type="project" value="InterPro"/>
</dbReference>
<evidence type="ECO:0000313" key="3">
    <source>
        <dbReference type="Proteomes" id="UP001157418"/>
    </source>
</evidence>
<accession>A0AAU9NQJ9</accession>
<dbReference type="AlphaFoldDB" id="A0AAU9NQJ9"/>
<evidence type="ECO:0000313" key="2">
    <source>
        <dbReference type="EMBL" id="CAH1440153.1"/>
    </source>
</evidence>
<comment type="caution">
    <text evidence="2">The sequence shown here is derived from an EMBL/GenBank/DDBJ whole genome shotgun (WGS) entry which is preliminary data.</text>
</comment>
<evidence type="ECO:0000259" key="1">
    <source>
        <dbReference type="Pfam" id="PF01397"/>
    </source>
</evidence>
<gene>
    <name evidence="2" type="ORF">LVIROSA_LOCUS26308</name>
</gene>
<proteinExistence type="predicted"/>
<dbReference type="GO" id="GO:0010333">
    <property type="term" value="F:terpene synthase activity"/>
    <property type="evidence" value="ECO:0007669"/>
    <property type="project" value="InterPro"/>
</dbReference>